<dbReference type="Pfam" id="PF13975">
    <property type="entry name" value="gag-asp_proteas"/>
    <property type="match status" value="1"/>
</dbReference>
<proteinExistence type="predicted"/>
<evidence type="ECO:0000256" key="3">
    <source>
        <dbReference type="SAM" id="MobiDB-lite"/>
    </source>
</evidence>
<accession>A0A7I8XDQ6</accession>
<keyword evidence="1" id="KW-0479">Metal-binding</keyword>
<reference evidence="5" key="1">
    <citation type="submission" date="2020-09" db="EMBL/GenBank/DDBJ databases">
        <authorList>
            <person name="Kikuchi T."/>
        </authorList>
    </citation>
    <scope>NUCLEOTIDE SEQUENCE</scope>
    <source>
        <strain evidence="5">Ka4C1</strain>
    </source>
</reference>
<dbReference type="GO" id="GO:0003676">
    <property type="term" value="F:nucleic acid binding"/>
    <property type="evidence" value="ECO:0007669"/>
    <property type="project" value="InterPro"/>
</dbReference>
<dbReference type="PROSITE" id="PS00141">
    <property type="entry name" value="ASP_PROTEASE"/>
    <property type="match status" value="1"/>
</dbReference>
<comment type="caution">
    <text evidence="5">The sequence shown here is derived from an EMBL/GenBank/DDBJ whole genome shotgun (WGS) entry which is preliminary data.</text>
</comment>
<evidence type="ECO:0000259" key="4">
    <source>
        <dbReference type="PROSITE" id="PS50158"/>
    </source>
</evidence>
<dbReference type="Proteomes" id="UP000582659">
    <property type="component" value="Unassembled WGS sequence"/>
</dbReference>
<dbReference type="InterPro" id="IPR001969">
    <property type="entry name" value="Aspartic_peptidase_AS"/>
</dbReference>
<dbReference type="GO" id="GO:0008270">
    <property type="term" value="F:zinc ion binding"/>
    <property type="evidence" value="ECO:0007669"/>
    <property type="project" value="UniProtKB-KW"/>
</dbReference>
<dbReference type="InterPro" id="IPR021109">
    <property type="entry name" value="Peptidase_aspartic_dom_sf"/>
</dbReference>
<dbReference type="SUPFAM" id="SSF57756">
    <property type="entry name" value="Retrovirus zinc finger-like domains"/>
    <property type="match status" value="1"/>
</dbReference>
<keyword evidence="1" id="KW-0863">Zinc-finger</keyword>
<feature type="compositionally biased region" description="Polar residues" evidence="3">
    <location>
        <begin position="71"/>
        <end position="91"/>
    </location>
</feature>
<protein>
    <submittedName>
        <fullName evidence="5">(pine wood nematode) hypothetical protein</fullName>
    </submittedName>
</protein>
<dbReference type="InterPro" id="IPR001878">
    <property type="entry name" value="Znf_CCHC"/>
</dbReference>
<evidence type="ECO:0000256" key="2">
    <source>
        <dbReference type="SAM" id="Coils"/>
    </source>
</evidence>
<name>A0A7I8XDQ6_BURXY</name>
<dbReference type="PANTHER" id="PTHR31524:SF2">
    <property type="entry name" value="PROTEIN CBG10426"/>
    <property type="match status" value="1"/>
</dbReference>
<dbReference type="GO" id="GO:0004190">
    <property type="term" value="F:aspartic-type endopeptidase activity"/>
    <property type="evidence" value="ECO:0007669"/>
    <property type="project" value="InterPro"/>
</dbReference>
<dbReference type="EMBL" id="CAJFDI010000006">
    <property type="protein sequence ID" value="CAD5235359.1"/>
    <property type="molecule type" value="Genomic_DNA"/>
</dbReference>
<evidence type="ECO:0000256" key="1">
    <source>
        <dbReference type="PROSITE-ProRule" id="PRU00047"/>
    </source>
</evidence>
<evidence type="ECO:0000313" key="6">
    <source>
        <dbReference type="Proteomes" id="UP000659654"/>
    </source>
</evidence>
<feature type="region of interest" description="Disordered" evidence="3">
    <location>
        <begin position="588"/>
        <end position="612"/>
    </location>
</feature>
<dbReference type="Gene3D" id="2.40.70.10">
    <property type="entry name" value="Acid Proteases"/>
    <property type="match status" value="1"/>
</dbReference>
<dbReference type="SUPFAM" id="SSF50630">
    <property type="entry name" value="Acid proteases"/>
    <property type="match status" value="1"/>
</dbReference>
<dbReference type="SMART" id="SM00343">
    <property type="entry name" value="ZnF_C2HC"/>
    <property type="match status" value="1"/>
</dbReference>
<feature type="domain" description="CCHC-type" evidence="4">
    <location>
        <begin position="564"/>
        <end position="580"/>
    </location>
</feature>
<dbReference type="GO" id="GO:0006508">
    <property type="term" value="P:proteolysis"/>
    <property type="evidence" value="ECO:0007669"/>
    <property type="project" value="InterPro"/>
</dbReference>
<dbReference type="EMBL" id="CAJFCV020000006">
    <property type="protein sequence ID" value="CAG9131695.1"/>
    <property type="molecule type" value="Genomic_DNA"/>
</dbReference>
<feature type="region of interest" description="Disordered" evidence="3">
    <location>
        <begin position="69"/>
        <end position="100"/>
    </location>
</feature>
<keyword evidence="1" id="KW-0862">Zinc</keyword>
<keyword evidence="2" id="KW-0175">Coiled coil</keyword>
<dbReference type="GO" id="GO:0019899">
    <property type="term" value="F:enzyme binding"/>
    <property type="evidence" value="ECO:0007669"/>
    <property type="project" value="UniProtKB-ARBA"/>
</dbReference>
<gene>
    <name evidence="5" type="ORF">BXYJ_LOCUS15450</name>
</gene>
<evidence type="ECO:0000313" key="5">
    <source>
        <dbReference type="EMBL" id="CAD5235359.1"/>
    </source>
</evidence>
<keyword evidence="6" id="KW-1185">Reference proteome</keyword>
<dbReference type="OrthoDB" id="5869299at2759"/>
<dbReference type="InterPro" id="IPR036875">
    <property type="entry name" value="Znf_CCHC_sf"/>
</dbReference>
<dbReference type="Proteomes" id="UP000659654">
    <property type="component" value="Unassembled WGS sequence"/>
</dbReference>
<sequence length="1509" mass="168451">MSTQVYESSNSVNGLFCLISEEMQSLSSSSDVDSANKGESDSNTEYIPALRRHTHASSALMINVITRGSARPTQRQMEQPKASQNMSEAGTSGSGEFGRPESDVAMQLVAASTVPAGQAVSDPSASPEILQKLFPLSSVRNLESKLNLSELQQIVTLMFTDCRKLTGMIPSMATGQTQQHPCPDKMLIHQHFSAIEKELDLLKKTTTGEFSSSLFTDLQTEVKIQGEELHKEVKMATEAIEDSTKTYIGEINLQITGLKQQVADLSTQMLNLEAKYSEELRNFGQQLQDFRQQLVHEQDSQNNQFLLALSGNETMPREAEESLLNLPPIPSNLQVNVIDFGNLMKFYSGEGDESFSEFILKFEDFANQQSTPWDDKTKLSKLRLLLSGEAREKFQITCGDSDSLTYAQAKQKLLASYKQDSLHSGVLSELHATRQRDGETVDDFFCRLRRVLTKLMPDASPEELKTRFKEEFTYRLLDSISTPLQWLAPTTLEEARQKARTIESSLRRSEVQRTEMALRQLGSGVNAALAQNWPTNQGASRPSGGQLFPSQTNNYPVSPYQNIRCFFCQSLGHVKRECRKFAAYIARQNSGPQQSSNRPNGGTPWQRNNYGQPRNAQYTQMMNNNQRSGQRQMFVPSSALPPRHTHANAVQPLLESPLFTDDIPLQQPTEIVQTDARDAALQLLQRKRDQRMCRHVGHHLLVVQWANNHNTTKSSNWQENNRPQTLNNLNTPLLSPKLTPSVALFIALHLITLISGTEINPMICQNSNARTLYKIPSMENCDLPPLEIPVPMTLEIFKPNTDARSQAAWSCRIQKATIQYSTSLTGLVMETPVTTETMLVHPRQCWDMLKTKNCAFGSLTNRSTLWLTNNNFKRDYPWPVLGSFSWKTEHVHNCEVLPLQLQFAFGDNTVQSPLGTFDNCPYSQGYCTTPDHITLIWTPKASSNCPFIKVSTTKGLVSSRLWMASNNNMALEISPDQVDNCGTFLNLTSQEFAVTTHETRPKRAKLVDAELLSSVASALSIQSVLMIKSSLHFAQMERCRQQRQITALQQAIMEQDATSLARSILNFPYVHARRVTPSILEVLQCTPVPFSTIKIRESKFCYELTPIYFIDSNLKVVSAFLDTVDMIIKHDSHTIPCLGARGAFPLGNNSWVQFLQPYRNSTFPFPQNITLLHAQSEHNNSAPPNLAINIFRVESITNFSAPTPLLSFTPPGARFRSQDLSHELPEGPQTVLSLLTIPQWLIQSWIYGCCCVVSLQLIFIVWAFSKFLKEKISPAPKPVVQVVVPQEKPTVWPPPLVASCDNGIPYAQIPLKINGVPLCGLIDTGASMSIMAAALAPALGLNIAQHAQRFATSASGHTLRLFDDKVVTLEIGNLVQNINMTFSDNTNFLNASYDVIIGCTALAELPPMLIDMKARTVAIGRNILPLMSPEEMAMLPVKIKAISAVTLHPFSTTLVQCHPDTVSSPSNTILMINDPRYVVDLPNPYLCEDDKSKLKSLIKAFRYHSLSSI</sequence>
<dbReference type="PROSITE" id="PS50158">
    <property type="entry name" value="ZF_CCHC"/>
    <property type="match status" value="1"/>
</dbReference>
<feature type="coiled-coil region" evidence="2">
    <location>
        <begin position="255"/>
        <end position="293"/>
    </location>
</feature>
<organism evidence="5 6">
    <name type="scientific">Bursaphelenchus xylophilus</name>
    <name type="common">Pinewood nematode worm</name>
    <name type="synonym">Aphelenchoides xylophilus</name>
    <dbReference type="NCBI Taxonomy" id="6326"/>
    <lineage>
        <taxon>Eukaryota</taxon>
        <taxon>Metazoa</taxon>
        <taxon>Ecdysozoa</taxon>
        <taxon>Nematoda</taxon>
        <taxon>Chromadorea</taxon>
        <taxon>Rhabditida</taxon>
        <taxon>Tylenchina</taxon>
        <taxon>Tylenchomorpha</taxon>
        <taxon>Aphelenchoidea</taxon>
        <taxon>Aphelenchoididae</taxon>
        <taxon>Bursaphelenchus</taxon>
    </lineage>
</organism>
<dbReference type="PANTHER" id="PTHR31524">
    <property type="match status" value="1"/>
</dbReference>